<organism evidence="1">
    <name type="scientific">Bodo saltans virus</name>
    <dbReference type="NCBI Taxonomy" id="2024608"/>
    <lineage>
        <taxon>Viruses</taxon>
        <taxon>Varidnaviria</taxon>
        <taxon>Bamfordvirae</taxon>
        <taxon>Nucleocytoviricota</taxon>
        <taxon>Megaviricetes</taxon>
        <taxon>Imitervirales</taxon>
        <taxon>Mimiviridae</taxon>
        <taxon>Klosneuvirinae</taxon>
        <taxon>Theiavirus</taxon>
        <taxon>Theiavirus salishense</taxon>
    </lineage>
</organism>
<name>A0A2H4UTW5_9VIRU</name>
<reference evidence="1" key="1">
    <citation type="journal article" date="2017" name="Elife">
        <title>The kinetoplastid-infecting Bodo saltans virus (BsV), a window into the most abundant giant viruses in the sea.</title>
        <authorList>
            <person name="Deeg C.M."/>
            <person name="Chow C.-E.T."/>
            <person name="Suttle C.A."/>
        </authorList>
    </citation>
    <scope>NUCLEOTIDE SEQUENCE</scope>
    <source>
        <strain evidence="1">NG1</strain>
    </source>
</reference>
<dbReference type="EMBL" id="MF782455">
    <property type="protein sequence ID" value="ATZ80296.1"/>
    <property type="molecule type" value="Genomic_DNA"/>
</dbReference>
<proteinExistence type="predicted"/>
<gene>
    <name evidence="1" type="ORF">BMW23_0238</name>
</gene>
<evidence type="ECO:0000313" key="1">
    <source>
        <dbReference type="EMBL" id="ATZ80296.1"/>
    </source>
</evidence>
<dbReference type="Proteomes" id="UP000240325">
    <property type="component" value="Segment"/>
</dbReference>
<evidence type="ECO:0000313" key="2">
    <source>
        <dbReference type="Proteomes" id="UP000240325"/>
    </source>
</evidence>
<sequence length="65" mass="8322">MIKDKKHCDDNDNDEYRRPIIKKVEYDYQYVDDTNKYIDKHNYQLNNNYYDNYYEKQLRILKKYL</sequence>
<keyword evidence="2" id="KW-1185">Reference proteome</keyword>
<protein>
    <submittedName>
        <fullName evidence="1">Uncharacterized protein</fullName>
    </submittedName>
</protein>
<accession>A0A2H4UTW5</accession>